<sequence>MDHMPTKTTDVNIKVPVKKGNAPLLPNERDEAADRQVAGPRKKMKQALTDLDKGLVDTDLHGQRGVEKVVRHSRKHRR</sequence>
<feature type="compositionally biased region" description="Polar residues" evidence="1">
    <location>
        <begin position="1"/>
        <end position="11"/>
    </location>
</feature>
<proteinExistence type="predicted"/>
<accession>A0A127PBW0</accession>
<dbReference type="PATRIC" id="fig|158899.10.peg.2427"/>
<evidence type="ECO:0000313" key="3">
    <source>
        <dbReference type="Proteomes" id="UP000072421"/>
    </source>
</evidence>
<feature type="region of interest" description="Disordered" evidence="1">
    <location>
        <begin position="59"/>
        <end position="78"/>
    </location>
</feature>
<protein>
    <submittedName>
        <fullName evidence="2">Uncharacterized protein</fullName>
    </submittedName>
</protein>
<reference evidence="2 3" key="1">
    <citation type="submission" date="2015-11" db="EMBL/GenBank/DDBJ databases">
        <title>Exploring the genomic traits of fungus-feeding bacterial genus Collimonas.</title>
        <authorList>
            <person name="Song C."/>
            <person name="Schmidt R."/>
            <person name="de Jager V."/>
            <person name="Krzyzanowska D."/>
            <person name="Jongedijk E."/>
            <person name="Cankar K."/>
            <person name="Beekwilder J."/>
            <person name="van Veen A."/>
            <person name="de Boer W."/>
            <person name="van Veen J.A."/>
            <person name="Garbeva P."/>
        </authorList>
    </citation>
    <scope>NUCLEOTIDE SEQUENCE [LARGE SCALE GENOMIC DNA]</scope>
    <source>
        <strain evidence="2 3">Ter6</strain>
    </source>
</reference>
<evidence type="ECO:0000313" key="2">
    <source>
        <dbReference type="EMBL" id="AMO95104.1"/>
    </source>
</evidence>
<organism evidence="2">
    <name type="scientific">Collimonas fungivorans</name>
    <dbReference type="NCBI Taxonomy" id="158899"/>
    <lineage>
        <taxon>Bacteria</taxon>
        <taxon>Pseudomonadati</taxon>
        <taxon>Pseudomonadota</taxon>
        <taxon>Betaproteobacteria</taxon>
        <taxon>Burkholderiales</taxon>
        <taxon>Oxalobacteraceae</taxon>
        <taxon>Collimonas</taxon>
    </lineage>
</organism>
<feature type="compositionally biased region" description="Basic and acidic residues" evidence="1">
    <location>
        <begin position="59"/>
        <end position="70"/>
    </location>
</feature>
<evidence type="ECO:0000256" key="1">
    <source>
        <dbReference type="SAM" id="MobiDB-lite"/>
    </source>
</evidence>
<name>A0A127PBW0_9BURK</name>
<dbReference type="OrthoDB" id="8926376at2"/>
<gene>
    <name evidence="2" type="ORF">CFter6_2432</name>
</gene>
<feature type="region of interest" description="Disordered" evidence="1">
    <location>
        <begin position="1"/>
        <end position="42"/>
    </location>
</feature>
<dbReference type="Proteomes" id="UP000072421">
    <property type="component" value="Chromosome"/>
</dbReference>
<dbReference type="AlphaFoldDB" id="A0A127PBW0"/>
<dbReference type="EMBL" id="CP013232">
    <property type="protein sequence ID" value="AMO95104.1"/>
    <property type="molecule type" value="Genomic_DNA"/>
</dbReference>